<organism evidence="3 4">
    <name type="scientific">Alloalcanivorax xenomutans</name>
    <dbReference type="NCBI Taxonomy" id="1094342"/>
    <lineage>
        <taxon>Bacteria</taxon>
        <taxon>Pseudomonadati</taxon>
        <taxon>Pseudomonadota</taxon>
        <taxon>Gammaproteobacteria</taxon>
        <taxon>Oceanospirillales</taxon>
        <taxon>Alcanivoracaceae</taxon>
        <taxon>Alloalcanivorax</taxon>
    </lineage>
</organism>
<dbReference type="InterPro" id="IPR006311">
    <property type="entry name" value="TAT_signal"/>
</dbReference>
<dbReference type="Gene3D" id="2.40.128.140">
    <property type="entry name" value="Outer membrane protein"/>
    <property type="match status" value="1"/>
</dbReference>
<keyword evidence="4" id="KW-1185">Reference proteome</keyword>
<feature type="region of interest" description="Disordered" evidence="1">
    <location>
        <begin position="45"/>
        <end position="68"/>
    </location>
</feature>
<protein>
    <submittedName>
        <fullName evidence="3">Lipid A deacylase LpxR family protein</fullName>
    </submittedName>
</protein>
<dbReference type="RefSeq" id="WP_055100477.1">
    <property type="nucleotide sequence ID" value="NZ_CP012331.1"/>
</dbReference>
<dbReference type="InterPro" id="IPR018707">
    <property type="entry name" value="LpxR"/>
</dbReference>
<dbReference type="EMBL" id="JAJVKT010000005">
    <property type="protein sequence ID" value="MCE7508191.1"/>
    <property type="molecule type" value="Genomic_DNA"/>
</dbReference>
<dbReference type="InterPro" id="IPR037107">
    <property type="entry name" value="Put_OMP_sf"/>
</dbReference>
<evidence type="ECO:0000313" key="4">
    <source>
        <dbReference type="Proteomes" id="UP001107961"/>
    </source>
</evidence>
<gene>
    <name evidence="3" type="ORF">LZG35_06040</name>
</gene>
<comment type="caution">
    <text evidence="3">The sequence shown here is derived from an EMBL/GenBank/DDBJ whole genome shotgun (WGS) entry which is preliminary data.</text>
</comment>
<dbReference type="AlphaFoldDB" id="A0A9Q3W419"/>
<dbReference type="Pfam" id="PF09982">
    <property type="entry name" value="LpxR"/>
    <property type="match status" value="1"/>
</dbReference>
<feature type="chain" id="PRO_5040130652" evidence="2">
    <location>
        <begin position="30"/>
        <end position="383"/>
    </location>
</feature>
<dbReference type="PROSITE" id="PS51318">
    <property type="entry name" value="TAT"/>
    <property type="match status" value="1"/>
</dbReference>
<keyword evidence="2" id="KW-0732">Signal</keyword>
<evidence type="ECO:0000313" key="3">
    <source>
        <dbReference type="EMBL" id="MCE7508191.1"/>
    </source>
</evidence>
<evidence type="ECO:0000256" key="2">
    <source>
        <dbReference type="SAM" id="SignalP"/>
    </source>
</evidence>
<dbReference type="KEGG" id="axe:P40_19795"/>
<name>A0A9Q3W419_9GAMM</name>
<proteinExistence type="predicted"/>
<sequence length="383" mass="42496">MTVLPSTRRGLLLLIAASSLALLTAAAHAQPAVSVAGLDSEPRLAMLPGEEQRPRRPRPQPKQERPAASWSVALDNDILVPGSRDQDYTYGLSFSYTGARAADAWFSLDRPLGWLDRLVGVDDRSPEGIDGHSIEFGMQAFTPEEVKIKDLLPGDRPYASLVYLSSHREQIDRARDLAWHTSFTLGALGLPLVGEAQNTVHRITGSNRARGWDHQISDGGEPTARYTVARQKYLTPGRPNLEVKSTLQGSVGYLTEARWSLSFRAGRLRSPWWRFNPELARYGEGASYANPPGGVQEHYVWGGIGTAARAYNAFLQGQFRDSDLSYDHDEVRHLVGEAWLGYTLAWHNGWRLSYVLRAQSSELKDGPGDRHLLWGGMVIAHTF</sequence>
<reference evidence="3" key="1">
    <citation type="submission" date="2022-01" db="EMBL/GenBank/DDBJ databases">
        <authorList>
            <person name="Karlyshev A.V."/>
            <person name="Jaspars M."/>
        </authorList>
    </citation>
    <scope>NUCLEOTIDE SEQUENCE</scope>
    <source>
        <strain evidence="3">AGSA3-2</strain>
    </source>
</reference>
<dbReference type="Proteomes" id="UP001107961">
    <property type="component" value="Unassembled WGS sequence"/>
</dbReference>
<evidence type="ECO:0000256" key="1">
    <source>
        <dbReference type="SAM" id="MobiDB-lite"/>
    </source>
</evidence>
<feature type="signal peptide" evidence="2">
    <location>
        <begin position="1"/>
        <end position="29"/>
    </location>
</feature>
<accession>A0A9Q3W419</accession>